<evidence type="ECO:0000256" key="1">
    <source>
        <dbReference type="SAM" id="SignalP"/>
    </source>
</evidence>
<feature type="chain" id="PRO_5023136938" evidence="1">
    <location>
        <begin position="16"/>
        <end position="80"/>
    </location>
</feature>
<protein>
    <submittedName>
        <fullName evidence="2">Uncharacterized protein</fullName>
    </submittedName>
</protein>
<organism evidence="2 3">
    <name type="scientific">Portunus trituberculatus</name>
    <name type="common">Swimming crab</name>
    <name type="synonym">Neptunus trituberculatus</name>
    <dbReference type="NCBI Taxonomy" id="210409"/>
    <lineage>
        <taxon>Eukaryota</taxon>
        <taxon>Metazoa</taxon>
        <taxon>Ecdysozoa</taxon>
        <taxon>Arthropoda</taxon>
        <taxon>Crustacea</taxon>
        <taxon>Multicrustacea</taxon>
        <taxon>Malacostraca</taxon>
        <taxon>Eumalacostraca</taxon>
        <taxon>Eucarida</taxon>
        <taxon>Decapoda</taxon>
        <taxon>Pleocyemata</taxon>
        <taxon>Brachyura</taxon>
        <taxon>Eubrachyura</taxon>
        <taxon>Portunoidea</taxon>
        <taxon>Portunidae</taxon>
        <taxon>Portuninae</taxon>
        <taxon>Portunus</taxon>
    </lineage>
</organism>
<evidence type="ECO:0000313" key="3">
    <source>
        <dbReference type="Proteomes" id="UP000324222"/>
    </source>
</evidence>
<dbReference type="OrthoDB" id="14911at2759"/>
<sequence length="80" mass="8750">MCLVCFLQYLGGVMGRTAAGACGARQGEYALTEDDKQEERPACRSRHDWRYYLCCKSSVRADLPSCVSSTKGGADVVTLH</sequence>
<feature type="signal peptide" evidence="1">
    <location>
        <begin position="1"/>
        <end position="15"/>
    </location>
</feature>
<reference evidence="2 3" key="1">
    <citation type="submission" date="2019-05" db="EMBL/GenBank/DDBJ databases">
        <title>Another draft genome of Portunus trituberculatus and its Hox gene families provides insights of decapod evolution.</title>
        <authorList>
            <person name="Jeong J.-H."/>
            <person name="Song I."/>
            <person name="Kim S."/>
            <person name="Choi T."/>
            <person name="Kim D."/>
            <person name="Ryu S."/>
            <person name="Kim W."/>
        </authorList>
    </citation>
    <scope>NUCLEOTIDE SEQUENCE [LARGE SCALE GENOMIC DNA]</scope>
    <source>
        <tissue evidence="2">Muscle</tissue>
    </source>
</reference>
<dbReference type="AlphaFoldDB" id="A0A5B7JZY9"/>
<keyword evidence="3" id="KW-1185">Reference proteome</keyword>
<keyword evidence="1" id="KW-0732">Signal</keyword>
<dbReference type="Proteomes" id="UP000324222">
    <property type="component" value="Unassembled WGS sequence"/>
</dbReference>
<proteinExistence type="predicted"/>
<name>A0A5B7JZY9_PORTR</name>
<gene>
    <name evidence="2" type="ORF">E2C01_099283</name>
</gene>
<accession>A0A5B7JZY9</accession>
<evidence type="ECO:0000313" key="2">
    <source>
        <dbReference type="EMBL" id="MPD03642.1"/>
    </source>
</evidence>
<comment type="caution">
    <text evidence="2">The sequence shown here is derived from an EMBL/GenBank/DDBJ whole genome shotgun (WGS) entry which is preliminary data.</text>
</comment>
<dbReference type="EMBL" id="VSRR010137113">
    <property type="protein sequence ID" value="MPD03642.1"/>
    <property type="molecule type" value="Genomic_DNA"/>
</dbReference>